<dbReference type="EMBL" id="SLWK01000001">
    <property type="protein sequence ID" value="TCO11067.1"/>
    <property type="molecule type" value="Genomic_DNA"/>
</dbReference>
<proteinExistence type="predicted"/>
<reference evidence="1 2" key="1">
    <citation type="submission" date="2019-03" db="EMBL/GenBank/DDBJ databases">
        <title>Genomic Encyclopedia of Type Strains, Phase IV (KMG-IV): sequencing the most valuable type-strain genomes for metagenomic binning, comparative biology and taxonomic classification.</title>
        <authorList>
            <person name="Goeker M."/>
        </authorList>
    </citation>
    <scope>NUCLEOTIDE SEQUENCE [LARGE SCALE GENOMIC DNA]</scope>
    <source>
        <strain evidence="1 2">DSM 24179</strain>
    </source>
</reference>
<comment type="caution">
    <text evidence="1">The sequence shown here is derived from an EMBL/GenBank/DDBJ whole genome shotgun (WGS) entry which is preliminary data.</text>
</comment>
<dbReference type="RefSeq" id="WP_132432081.1">
    <property type="nucleotide sequence ID" value="NZ_SLWK01000001.1"/>
</dbReference>
<evidence type="ECO:0000313" key="1">
    <source>
        <dbReference type="EMBL" id="TCO11067.1"/>
    </source>
</evidence>
<evidence type="ECO:0008006" key="3">
    <source>
        <dbReference type="Google" id="ProtNLM"/>
    </source>
</evidence>
<organism evidence="1 2">
    <name type="scientific">Natronoflexus pectinivorans</name>
    <dbReference type="NCBI Taxonomy" id="682526"/>
    <lineage>
        <taxon>Bacteria</taxon>
        <taxon>Pseudomonadati</taxon>
        <taxon>Bacteroidota</taxon>
        <taxon>Bacteroidia</taxon>
        <taxon>Marinilabiliales</taxon>
        <taxon>Marinilabiliaceae</taxon>
        <taxon>Natronoflexus</taxon>
    </lineage>
</organism>
<gene>
    <name evidence="1" type="ORF">EV194_101701</name>
</gene>
<protein>
    <recommendedName>
        <fullName evidence="3">Outer membrane protein with beta-barrel domain</fullName>
    </recommendedName>
</protein>
<dbReference type="Proteomes" id="UP000295221">
    <property type="component" value="Unassembled WGS sequence"/>
</dbReference>
<name>A0A4R2GPQ0_9BACT</name>
<keyword evidence="2" id="KW-1185">Reference proteome</keyword>
<dbReference type="OrthoDB" id="941853at2"/>
<sequence>MKKLFLTIIFSGLLFYTYGQFSLDVSGGLAGQTYNKAQIPNEEGTPFDLYKDFQIQTPVMYYNLKLGYSFRDKNHIFLLYAPLSVDYEGAAPFDIRFQNTTFLEEQIINARYKFNSYRATYRRDFYSSDKWIVGIGLTAEVRDAKIRLSESNTIEKKANFGFMPLWHLYAGYNLNNWILYFEGDGLANSSRRTFDLYLGGKRQINERLMLKVAYRLVEGGKDVKAVYNFAMLHFANLGVIINF</sequence>
<evidence type="ECO:0000313" key="2">
    <source>
        <dbReference type="Proteomes" id="UP000295221"/>
    </source>
</evidence>
<accession>A0A4R2GPQ0</accession>
<dbReference type="AlphaFoldDB" id="A0A4R2GPQ0"/>